<dbReference type="AlphaFoldDB" id="A0A815Q7D0"/>
<keyword evidence="1" id="KW-0472">Membrane</keyword>
<gene>
    <name evidence="2" type="ORF">ZHD862_LOCUS35620</name>
</gene>
<protein>
    <recommendedName>
        <fullName evidence="4">Pentapeptide repeat-containing protein</fullName>
    </recommendedName>
</protein>
<sequence length="442" mass="49785">MDDDNMSNNVNYNNKRSPVGRHGMFKICSSILIPVMIAVLTLTVSVVQLYIASEEQAKDFSISAANREKDALIAKQTREQDFLIANKLRWDTILATYIKEISEILTSSNLSFRKVDPLVAAVVRAKTLTACRQLDTEHKAWLIEFLYESGAIIVGQNPIDMTNAYLDGVDLSTSVFNSIQQASLSGISLSGASLINASFNERYLNGANFSGCTMMGASFRRARLDDVTFQKASLRDTDFTRSSTKRVNFVWSDLRRSNLDNNQLHRANSFYLSVLPNGTFGRHANLLTNGNAEQEQSCSPTRLTRILHDHWIVMPSQKQSSVGFMTVNASLVQQKIDYGWTEQLAHSSIDVDMNTYADIAWNVGRCSFVTTTVPGSLIQHFNIPKYYQHVKRSHHSWHMTIFCGILSDVDIKISLVLEERNNQNETLQTYQLGELKKISKDE</sequence>
<accession>A0A815Q7D0</accession>
<dbReference type="PANTHER" id="PTHR14136:SF17">
    <property type="entry name" value="BTB_POZ DOMAIN-CONTAINING PROTEIN KCTD9"/>
    <property type="match status" value="1"/>
</dbReference>
<keyword evidence="1" id="KW-1133">Transmembrane helix</keyword>
<dbReference type="InterPro" id="IPR051082">
    <property type="entry name" value="Pentapeptide-BTB/POZ_domain"/>
</dbReference>
<evidence type="ECO:0008006" key="4">
    <source>
        <dbReference type="Google" id="ProtNLM"/>
    </source>
</evidence>
<dbReference type="Proteomes" id="UP000663864">
    <property type="component" value="Unassembled WGS sequence"/>
</dbReference>
<evidence type="ECO:0000313" key="3">
    <source>
        <dbReference type="Proteomes" id="UP000663864"/>
    </source>
</evidence>
<reference evidence="2" key="1">
    <citation type="submission" date="2021-02" db="EMBL/GenBank/DDBJ databases">
        <authorList>
            <person name="Nowell W R."/>
        </authorList>
    </citation>
    <scope>NUCLEOTIDE SEQUENCE</scope>
</reference>
<proteinExistence type="predicted"/>
<evidence type="ECO:0000256" key="1">
    <source>
        <dbReference type="SAM" id="Phobius"/>
    </source>
</evidence>
<keyword evidence="1" id="KW-0812">Transmembrane</keyword>
<dbReference type="Gene3D" id="2.160.20.80">
    <property type="entry name" value="E3 ubiquitin-protein ligase SopA"/>
    <property type="match status" value="1"/>
</dbReference>
<dbReference type="PANTHER" id="PTHR14136">
    <property type="entry name" value="BTB_POZ DOMAIN-CONTAINING PROTEIN KCTD9"/>
    <property type="match status" value="1"/>
</dbReference>
<organism evidence="2 3">
    <name type="scientific">Rotaria sordida</name>
    <dbReference type="NCBI Taxonomy" id="392033"/>
    <lineage>
        <taxon>Eukaryota</taxon>
        <taxon>Metazoa</taxon>
        <taxon>Spiralia</taxon>
        <taxon>Gnathifera</taxon>
        <taxon>Rotifera</taxon>
        <taxon>Eurotatoria</taxon>
        <taxon>Bdelloidea</taxon>
        <taxon>Philodinida</taxon>
        <taxon>Philodinidae</taxon>
        <taxon>Rotaria</taxon>
    </lineage>
</organism>
<evidence type="ECO:0000313" key="2">
    <source>
        <dbReference type="EMBL" id="CAF1459365.1"/>
    </source>
</evidence>
<name>A0A815Q7D0_9BILA</name>
<dbReference type="EMBL" id="CAJNOT010005226">
    <property type="protein sequence ID" value="CAF1459365.1"/>
    <property type="molecule type" value="Genomic_DNA"/>
</dbReference>
<dbReference type="InterPro" id="IPR001646">
    <property type="entry name" value="5peptide_repeat"/>
</dbReference>
<dbReference type="SUPFAM" id="SSF141571">
    <property type="entry name" value="Pentapeptide repeat-like"/>
    <property type="match status" value="1"/>
</dbReference>
<dbReference type="Pfam" id="PF13599">
    <property type="entry name" value="Pentapeptide_4"/>
    <property type="match status" value="1"/>
</dbReference>
<comment type="caution">
    <text evidence="2">The sequence shown here is derived from an EMBL/GenBank/DDBJ whole genome shotgun (WGS) entry which is preliminary data.</text>
</comment>
<feature type="transmembrane region" description="Helical" evidence="1">
    <location>
        <begin position="31"/>
        <end position="51"/>
    </location>
</feature>